<gene>
    <name evidence="1" type="ORF">HNP36_003372</name>
</gene>
<accession>A0A841NGC1</accession>
<dbReference type="RefSeq" id="WP_184167038.1">
    <property type="nucleotide sequence ID" value="NZ_JACHLC010000005.1"/>
</dbReference>
<comment type="caution">
    <text evidence="1">The sequence shown here is derived from an EMBL/GenBank/DDBJ whole genome shotgun (WGS) entry which is preliminary data.</text>
</comment>
<reference evidence="1 2" key="1">
    <citation type="submission" date="2020-08" db="EMBL/GenBank/DDBJ databases">
        <title>Functional genomics of gut bacteria from endangered species of beetles.</title>
        <authorList>
            <person name="Carlos-Shanley C."/>
        </authorList>
    </citation>
    <scope>NUCLEOTIDE SEQUENCE [LARGE SCALE GENOMIC DNA]</scope>
    <source>
        <strain evidence="1 2">S00136</strain>
    </source>
</reference>
<dbReference type="Proteomes" id="UP000589738">
    <property type="component" value="Unassembled WGS sequence"/>
</dbReference>
<keyword evidence="2" id="KW-1185">Reference proteome</keyword>
<proteinExistence type="predicted"/>
<name>A0A841NGC1_9FLAO</name>
<evidence type="ECO:0000313" key="1">
    <source>
        <dbReference type="EMBL" id="MBB6372280.1"/>
    </source>
</evidence>
<protein>
    <submittedName>
        <fullName evidence="1">Uncharacterized protein</fullName>
    </submittedName>
</protein>
<sequence length="464" mass="54591">MRKLKERRFLFLLNRTNKLKKRIAVLESLALENIKSKEILTVEETLELFNMSRSTFDRLRKKVLMLLSPIGTGRFMLIEQNWKNFYKKSSMVDLIKFYLENVSLSDYILATKFIKIREEGGFEIFKADPDVISFLSQKVKAEDCNLPKSEIVVQQEHIIKKLSYQNKFISFKRKLNAKEGRLSVCQNIRKDFIRIKNLNPFTDLNYLNFVEIIELYAHEFGIEKEKFWKAKITQVELGVNIRFNMNIASIMSSVSRMKGMENTLRIGNTVNFKNQKYEVSVYNKLERESQQNEVFKNASKVRRKHLVKKVSKNNSFIRIELRVKRVSQFNRFSIKSKIRTLESIRKNFHSLGNELYKLFVNISFVNEISPDITQGLVKSQLNSKSAKAFDEYLKFLGLKYFGVKKFIEFASPILNTNNRNKYLANLEDIYNQYKGDDDFVKKEFHRKLSARINKLVVPAISSSN</sequence>
<dbReference type="AlphaFoldDB" id="A0A841NGC1"/>
<organism evidence="1 2">
    <name type="scientific">Chryseobacterium shigense</name>
    <dbReference type="NCBI Taxonomy" id="297244"/>
    <lineage>
        <taxon>Bacteria</taxon>
        <taxon>Pseudomonadati</taxon>
        <taxon>Bacteroidota</taxon>
        <taxon>Flavobacteriia</taxon>
        <taxon>Flavobacteriales</taxon>
        <taxon>Weeksellaceae</taxon>
        <taxon>Chryseobacterium group</taxon>
        <taxon>Chryseobacterium</taxon>
    </lineage>
</organism>
<evidence type="ECO:0000313" key="2">
    <source>
        <dbReference type="Proteomes" id="UP000589738"/>
    </source>
</evidence>
<dbReference type="EMBL" id="JACHLC010000005">
    <property type="protein sequence ID" value="MBB6372280.1"/>
    <property type="molecule type" value="Genomic_DNA"/>
</dbReference>